<evidence type="ECO:0008006" key="3">
    <source>
        <dbReference type="Google" id="ProtNLM"/>
    </source>
</evidence>
<dbReference type="InterPro" id="IPR009061">
    <property type="entry name" value="DNA-bd_dom_put_sf"/>
</dbReference>
<evidence type="ECO:0000313" key="1">
    <source>
        <dbReference type="EMBL" id="TYL87800.1"/>
    </source>
</evidence>
<dbReference type="SUPFAM" id="SSF46955">
    <property type="entry name" value="Putative DNA-binding domain"/>
    <property type="match status" value="1"/>
</dbReference>
<protein>
    <recommendedName>
        <fullName evidence="3">DNA-binding protein</fullName>
    </recommendedName>
</protein>
<gene>
    <name evidence="1" type="ORF">FXB38_03205</name>
</gene>
<comment type="caution">
    <text evidence="1">The sequence shown here is derived from an EMBL/GenBank/DDBJ whole genome shotgun (WGS) entry which is preliminary data.</text>
</comment>
<keyword evidence="2" id="KW-1185">Reference proteome</keyword>
<evidence type="ECO:0000313" key="2">
    <source>
        <dbReference type="Proteomes" id="UP000324853"/>
    </source>
</evidence>
<proteinExistence type="predicted"/>
<sequence>MATTEIATNYIPRKQLAKELGTRLRGRPYSEFTLIAWEKDGKGPPATRIGRDVVYRASSVEKWLLSQESAA</sequence>
<organism evidence="1 2">
    <name type="scientific">Bradyrhizobium cytisi</name>
    <dbReference type="NCBI Taxonomy" id="515489"/>
    <lineage>
        <taxon>Bacteria</taxon>
        <taxon>Pseudomonadati</taxon>
        <taxon>Pseudomonadota</taxon>
        <taxon>Alphaproteobacteria</taxon>
        <taxon>Hyphomicrobiales</taxon>
        <taxon>Nitrobacteraceae</taxon>
        <taxon>Bradyrhizobium</taxon>
    </lineage>
</organism>
<dbReference type="EMBL" id="VSSR01000006">
    <property type="protein sequence ID" value="TYL87800.1"/>
    <property type="molecule type" value="Genomic_DNA"/>
</dbReference>
<dbReference type="OrthoDB" id="6059216at2"/>
<accession>A0A5S4XE92</accession>
<dbReference type="Proteomes" id="UP000324853">
    <property type="component" value="Unassembled WGS sequence"/>
</dbReference>
<dbReference type="AlphaFoldDB" id="A0A5S4XE92"/>
<name>A0A5S4XE92_9BRAD</name>
<reference evidence="1 2" key="1">
    <citation type="submission" date="2019-08" db="EMBL/GenBank/DDBJ databases">
        <title>Bradyrhizobium hipponensis sp. nov., a rhizobium isolated from a Lupinus angustifolius root nodule in Tunisia.</title>
        <authorList>
            <person name="Off K."/>
            <person name="Rejili M."/>
            <person name="Mars M."/>
            <person name="Brachmann A."/>
            <person name="Marin M."/>
        </authorList>
    </citation>
    <scope>NUCLEOTIDE SEQUENCE [LARGE SCALE GENOMIC DNA]</scope>
    <source>
        <strain evidence="1 2">CTAW11</strain>
    </source>
</reference>
<dbReference type="RefSeq" id="WP_148749321.1">
    <property type="nucleotide sequence ID" value="NZ_VSSR01000006.1"/>
</dbReference>